<feature type="region of interest" description="Disordered" evidence="1">
    <location>
        <begin position="1"/>
        <end position="68"/>
    </location>
</feature>
<proteinExistence type="predicted"/>
<gene>
    <name evidence="2" type="ORF">N825_02640</name>
</gene>
<reference evidence="2 3" key="1">
    <citation type="submission" date="2013-08" db="EMBL/GenBank/DDBJ databases">
        <title>The genome sequence of Skermanella stibiiresistens.</title>
        <authorList>
            <person name="Zhu W."/>
            <person name="Wang G."/>
        </authorList>
    </citation>
    <scope>NUCLEOTIDE SEQUENCE [LARGE SCALE GENOMIC DNA]</scope>
    <source>
        <strain evidence="2 3">SB22</strain>
    </source>
</reference>
<protein>
    <submittedName>
        <fullName evidence="2">Uncharacterized protein</fullName>
    </submittedName>
</protein>
<dbReference type="Proteomes" id="UP000019486">
    <property type="component" value="Unassembled WGS sequence"/>
</dbReference>
<dbReference type="AlphaFoldDB" id="W9H9C9"/>
<evidence type="ECO:0000256" key="1">
    <source>
        <dbReference type="SAM" id="MobiDB-lite"/>
    </source>
</evidence>
<keyword evidence="3" id="KW-1185">Reference proteome</keyword>
<dbReference type="RefSeq" id="WP_157618940.1">
    <property type="nucleotide sequence ID" value="NZ_AVFL01000001.1"/>
</dbReference>
<accession>W9H9C9</accession>
<evidence type="ECO:0000313" key="3">
    <source>
        <dbReference type="Proteomes" id="UP000019486"/>
    </source>
</evidence>
<sequence length="68" mass="6562">MQVQASGVGPASGYASQAQATATRPQATPDEQQSGGAPTGGVAAGAGPENNPVTDPSATRGRIVNISV</sequence>
<evidence type="ECO:0000313" key="2">
    <source>
        <dbReference type="EMBL" id="EWY42885.1"/>
    </source>
</evidence>
<feature type="compositionally biased region" description="Low complexity" evidence="1">
    <location>
        <begin position="15"/>
        <end position="28"/>
    </location>
</feature>
<organism evidence="2 3">
    <name type="scientific">Skermanella stibiiresistens SB22</name>
    <dbReference type="NCBI Taxonomy" id="1385369"/>
    <lineage>
        <taxon>Bacteria</taxon>
        <taxon>Pseudomonadati</taxon>
        <taxon>Pseudomonadota</taxon>
        <taxon>Alphaproteobacteria</taxon>
        <taxon>Rhodospirillales</taxon>
        <taxon>Azospirillaceae</taxon>
        <taxon>Skermanella</taxon>
    </lineage>
</organism>
<name>W9H9C9_9PROT</name>
<dbReference type="EMBL" id="AVFL01000001">
    <property type="protein sequence ID" value="EWY42885.1"/>
    <property type="molecule type" value="Genomic_DNA"/>
</dbReference>
<comment type="caution">
    <text evidence="2">The sequence shown here is derived from an EMBL/GenBank/DDBJ whole genome shotgun (WGS) entry which is preliminary data.</text>
</comment>